<protein>
    <recommendedName>
        <fullName evidence="2">Ubiquitin-like domain-containing protein</fullName>
    </recommendedName>
</protein>
<reference evidence="4" key="1">
    <citation type="submission" date="2020-01" db="EMBL/GenBank/DDBJ databases">
        <title>Draft genome sequence of the Termite Coptotermes fromosanus.</title>
        <authorList>
            <person name="Itakura S."/>
            <person name="Yosikawa Y."/>
            <person name="Umezawa K."/>
        </authorList>
    </citation>
    <scope>NUCLEOTIDE SEQUENCE [LARGE SCALE GENOMIC DNA]</scope>
</reference>
<dbReference type="FunFam" id="3.80.10.10:FF:000846">
    <property type="entry name" value="Predicted protein"/>
    <property type="match status" value="1"/>
</dbReference>
<dbReference type="FunCoup" id="A0A6L2PT27">
    <property type="interactions" value="451"/>
</dbReference>
<evidence type="ECO:0000313" key="3">
    <source>
        <dbReference type="EMBL" id="GFG35773.1"/>
    </source>
</evidence>
<dbReference type="EMBL" id="BLKM01012201">
    <property type="protein sequence ID" value="GFG35773.1"/>
    <property type="molecule type" value="Genomic_DNA"/>
</dbReference>
<feature type="domain" description="Ubiquitin-like" evidence="2">
    <location>
        <begin position="490"/>
        <end position="573"/>
    </location>
</feature>
<comment type="caution">
    <text evidence="3">The sequence shown here is derived from an EMBL/GenBank/DDBJ whole genome shotgun (WGS) entry which is preliminary data.</text>
</comment>
<dbReference type="PROSITE" id="PS50053">
    <property type="entry name" value="UBIQUITIN_2"/>
    <property type="match status" value="1"/>
</dbReference>
<dbReference type="Gene3D" id="3.80.10.10">
    <property type="entry name" value="Ribonuclease Inhibitor"/>
    <property type="match status" value="3"/>
</dbReference>
<dbReference type="Proteomes" id="UP000502823">
    <property type="component" value="Unassembled WGS sequence"/>
</dbReference>
<dbReference type="AlphaFoldDB" id="A0A6L2PT27"/>
<dbReference type="InParanoid" id="A0A6L2PT27"/>
<dbReference type="Gene3D" id="3.10.20.90">
    <property type="entry name" value="Phosphatidylinositol 3-kinase Catalytic Subunit, Chain A, domain 1"/>
    <property type="match status" value="1"/>
</dbReference>
<dbReference type="SUPFAM" id="SSF52047">
    <property type="entry name" value="RNI-like"/>
    <property type="match status" value="1"/>
</dbReference>
<dbReference type="SUPFAM" id="SSF54236">
    <property type="entry name" value="Ubiquitin-like"/>
    <property type="match status" value="1"/>
</dbReference>
<dbReference type="InterPro" id="IPR029071">
    <property type="entry name" value="Ubiquitin-like_domsf"/>
</dbReference>
<gene>
    <name evidence="3" type="ORF">Cfor_03943</name>
</gene>
<dbReference type="InterPro" id="IPR000626">
    <property type="entry name" value="Ubiquitin-like_dom"/>
</dbReference>
<dbReference type="CDD" id="cd17045">
    <property type="entry name" value="Ubl_TBCEL"/>
    <property type="match status" value="1"/>
</dbReference>
<accession>A0A6L2PT27</accession>
<proteinExistence type="predicted"/>
<dbReference type="OrthoDB" id="5855206at2759"/>
<organism evidence="3 4">
    <name type="scientific">Coptotermes formosanus</name>
    <name type="common">Formosan subterranean termite</name>
    <dbReference type="NCBI Taxonomy" id="36987"/>
    <lineage>
        <taxon>Eukaryota</taxon>
        <taxon>Metazoa</taxon>
        <taxon>Ecdysozoa</taxon>
        <taxon>Arthropoda</taxon>
        <taxon>Hexapoda</taxon>
        <taxon>Insecta</taxon>
        <taxon>Pterygota</taxon>
        <taxon>Neoptera</taxon>
        <taxon>Polyneoptera</taxon>
        <taxon>Dictyoptera</taxon>
        <taxon>Blattodea</taxon>
        <taxon>Blattoidea</taxon>
        <taxon>Termitoidae</taxon>
        <taxon>Rhinotermitidae</taxon>
        <taxon>Coptotermes</taxon>
    </lineage>
</organism>
<name>A0A6L2PT27_COPFO</name>
<feature type="region of interest" description="Disordered" evidence="1">
    <location>
        <begin position="332"/>
        <end position="365"/>
    </location>
</feature>
<dbReference type="InterPro" id="IPR032675">
    <property type="entry name" value="LRR_dom_sf"/>
</dbReference>
<evidence type="ECO:0000259" key="2">
    <source>
        <dbReference type="PROSITE" id="PS50053"/>
    </source>
</evidence>
<dbReference type="InterPro" id="IPR047991">
    <property type="entry name" value="TBCEL_Ubl"/>
</dbReference>
<dbReference type="PANTHER" id="PTHR15140:SF6">
    <property type="entry name" value="TUBULIN-SPECIFIC CHAPERONE COFACTOR E-LIKE PROTEIN"/>
    <property type="match status" value="1"/>
</dbReference>
<feature type="compositionally biased region" description="Polar residues" evidence="1">
    <location>
        <begin position="356"/>
        <end position="365"/>
    </location>
</feature>
<dbReference type="Pfam" id="PF14560">
    <property type="entry name" value="Ubiquitin_2"/>
    <property type="match status" value="1"/>
</dbReference>
<evidence type="ECO:0000313" key="4">
    <source>
        <dbReference type="Proteomes" id="UP000502823"/>
    </source>
</evidence>
<evidence type="ECO:0000256" key="1">
    <source>
        <dbReference type="SAM" id="MobiDB-lite"/>
    </source>
</evidence>
<keyword evidence="4" id="KW-1185">Reference proteome</keyword>
<feature type="compositionally biased region" description="Polar residues" evidence="1">
    <location>
        <begin position="332"/>
        <end position="344"/>
    </location>
</feature>
<dbReference type="PANTHER" id="PTHR15140">
    <property type="entry name" value="TUBULIN-SPECIFIC CHAPERONE E"/>
    <property type="match status" value="1"/>
</dbReference>
<sequence>MRFPQGGLLSSFFSRGQSKSDRFTTRLAKGDCLTTTPNNEILPDNENQCSLADLASMCLQVCKIMDTPRRISAIVSMKIGCLPVRYQPKSAVGESASNKAIRNRAYGVYETAWFYEMPSILEAIDKKYGKEEGDSFDLDLPIAIYVPKKSPRNSIPSLLVLNDCDIETAGDEQELEKNCQGVEELDLAQNKLSRWTEVFDILKHMPRVKFVNLSFNSLTEQLVNVDNRNPFLYLKNLVLNATCINWKSIRELLQLLPSLEELHLSRNNYSSVELGDEADMQTNLHNYYNVKKLHFTGNPVATWREICKLGLAFPTLEDLVLAECPLQSLDPTLNAGNRSPSDADTSPGGRTESECECNSSPSIDSPHSCFRKLRFLNLNSTLLATWDDVERLSRFPALQCLRLQGCPLFEYPQEYTEYERRQLLIARLPNVQTLNGGGVIGEEEREDAERAFIRYYMDKPESDRPDRYADLVAVHGKLDALVNVDLSPEKRVKVRFTCGEASEVRSVVVYHTVQELKQKLESFAGIPSSRMKLFYVDQDMKDITGPEEMRFPNKQLYSYNICSGDEIIVDSKQ</sequence>